<name>A0A7M7P7X6_STRPU</name>
<dbReference type="EnsemblMetazoa" id="XM_030989303">
    <property type="protein sequence ID" value="XP_030845163"/>
    <property type="gene ID" value="LOC100891856"/>
</dbReference>
<dbReference type="OrthoDB" id="120976at2759"/>
<dbReference type="AlphaFoldDB" id="A0A7M7P7X6"/>
<reference evidence="1" key="2">
    <citation type="submission" date="2021-01" db="UniProtKB">
        <authorList>
            <consortium name="EnsemblMetazoa"/>
        </authorList>
    </citation>
    <scope>IDENTIFICATION</scope>
</reference>
<accession>A0A7M7P7X6</accession>
<dbReference type="RefSeq" id="XP_030845163.1">
    <property type="nucleotide sequence ID" value="XM_030989303.1"/>
</dbReference>
<dbReference type="Proteomes" id="UP000007110">
    <property type="component" value="Unassembled WGS sequence"/>
</dbReference>
<organism evidence="1 2">
    <name type="scientific">Strongylocentrotus purpuratus</name>
    <name type="common">Purple sea urchin</name>
    <dbReference type="NCBI Taxonomy" id="7668"/>
    <lineage>
        <taxon>Eukaryota</taxon>
        <taxon>Metazoa</taxon>
        <taxon>Echinodermata</taxon>
        <taxon>Eleutherozoa</taxon>
        <taxon>Echinozoa</taxon>
        <taxon>Echinoidea</taxon>
        <taxon>Euechinoidea</taxon>
        <taxon>Echinacea</taxon>
        <taxon>Camarodonta</taxon>
        <taxon>Echinidea</taxon>
        <taxon>Strongylocentrotidae</taxon>
        <taxon>Strongylocentrotus</taxon>
    </lineage>
</organism>
<reference evidence="2" key="1">
    <citation type="submission" date="2015-02" db="EMBL/GenBank/DDBJ databases">
        <title>Genome sequencing for Strongylocentrotus purpuratus.</title>
        <authorList>
            <person name="Murali S."/>
            <person name="Liu Y."/>
            <person name="Vee V."/>
            <person name="English A."/>
            <person name="Wang M."/>
            <person name="Skinner E."/>
            <person name="Han Y."/>
            <person name="Muzny D.M."/>
            <person name="Worley K.C."/>
            <person name="Gibbs R.A."/>
        </authorList>
    </citation>
    <scope>NUCLEOTIDE SEQUENCE</scope>
</reference>
<evidence type="ECO:0000313" key="1">
    <source>
        <dbReference type="EnsemblMetazoa" id="XP_030845163"/>
    </source>
</evidence>
<sequence length="188" mass="21921">MWQDNKEPKEILVKLMDKFDLICDATVEAPVEAPVDGEVTEVSNETEKEKKCYYVPSRLKAHRSPKEIPQIKSTDFYVDFGGFLPDGLFHRLMTRAVRWKGKRKRETVKLFYRQIQIPLDNKHQAYLEMLPPPEATIKVTVFREVVDGSWDSHQPPAPNVVKKVSSSTGWFQLQHNSNEQRRRRITVL</sequence>
<dbReference type="KEGG" id="spu:100891856"/>
<keyword evidence="2" id="KW-1185">Reference proteome</keyword>
<dbReference type="InParanoid" id="A0A7M7P7X6"/>
<evidence type="ECO:0000313" key="2">
    <source>
        <dbReference type="Proteomes" id="UP000007110"/>
    </source>
</evidence>
<proteinExistence type="predicted"/>
<protein>
    <submittedName>
        <fullName evidence="1">Uncharacterized protein</fullName>
    </submittedName>
</protein>
<dbReference type="GeneID" id="100891856"/>